<feature type="compositionally biased region" description="Gly residues" evidence="1">
    <location>
        <begin position="197"/>
        <end position="212"/>
    </location>
</feature>
<dbReference type="Proteomes" id="UP000613740">
    <property type="component" value="Unassembled WGS sequence"/>
</dbReference>
<feature type="compositionally biased region" description="Gly residues" evidence="1">
    <location>
        <begin position="161"/>
        <end position="178"/>
    </location>
</feature>
<comment type="caution">
    <text evidence="2">The sequence shown here is derived from an EMBL/GenBank/DDBJ whole genome shotgun (WGS) entry which is preliminary data.</text>
</comment>
<proteinExistence type="predicted"/>
<feature type="compositionally biased region" description="Low complexity" evidence="1">
    <location>
        <begin position="147"/>
        <end position="160"/>
    </location>
</feature>
<reference evidence="2" key="1">
    <citation type="journal article" date="2020" name="bioRxiv">
        <title>Comparative genomics of Chlamydomonas.</title>
        <authorList>
            <person name="Craig R.J."/>
            <person name="Hasan A.R."/>
            <person name="Ness R.W."/>
            <person name="Keightley P.D."/>
        </authorList>
    </citation>
    <scope>NUCLEOTIDE SEQUENCE</scope>
    <source>
        <strain evidence="2">CCAP 11/173</strain>
    </source>
</reference>
<organism evidence="2 3">
    <name type="scientific">Chlamydomonas schloesseri</name>
    <dbReference type="NCBI Taxonomy" id="2026947"/>
    <lineage>
        <taxon>Eukaryota</taxon>
        <taxon>Viridiplantae</taxon>
        <taxon>Chlorophyta</taxon>
        <taxon>core chlorophytes</taxon>
        <taxon>Chlorophyceae</taxon>
        <taxon>CS clade</taxon>
        <taxon>Chlamydomonadales</taxon>
        <taxon>Chlamydomonadaceae</taxon>
        <taxon>Chlamydomonas</taxon>
    </lineage>
</organism>
<keyword evidence="3" id="KW-1185">Reference proteome</keyword>
<dbReference type="EMBL" id="JAEHOD010000052">
    <property type="protein sequence ID" value="KAG2435507.1"/>
    <property type="molecule type" value="Genomic_DNA"/>
</dbReference>
<feature type="compositionally biased region" description="Low complexity" evidence="1">
    <location>
        <begin position="213"/>
        <end position="230"/>
    </location>
</feature>
<feature type="region of interest" description="Disordered" evidence="1">
    <location>
        <begin position="398"/>
        <end position="426"/>
    </location>
</feature>
<name>A0A835VZY5_9CHLO</name>
<accession>A0A835VZY5</accession>
<dbReference type="AlphaFoldDB" id="A0A835VZY5"/>
<sequence length="426" mass="42976">MDFKDQGPHSGQGALAQLAQNKGAGPNVVAKARGRVAPMLAYLHEHGVASPQEPAPGASVADWQAWAMRVFDEVDQVKEQLRRVQRQEEARRRREQRQEEARRRREEKARLREDVLRSILAEAAPSRSGSQVSAAALVLAATFTPATSSAAPSAPESGSGPVSGSGAGTGPSGSGGGPSSQQQQQQEAGEAALAEGAGAGVGTGPSGSGGGPSSQQQQQQEAGEAALAEGAGAGVGMGPSGSDGGPSSQQQQQQEAGGAALAEGAGAGVGMGPSGSDRGPLRQQEAGGGLGPWAPMLAAPVASTLQATAVPALAGATVPTVQDPRITLPSLSEAPGCCRCLPWLSVCMPGGAAVPLGAEGVRSRWRHLTALLLPCPLPLRPALPLDLCVIPSTPMYKGPTRAEEPPRVDVTGQTSLLDASAPPMPP</sequence>
<evidence type="ECO:0000313" key="2">
    <source>
        <dbReference type="EMBL" id="KAG2435507.1"/>
    </source>
</evidence>
<feature type="compositionally biased region" description="Gly residues" evidence="1">
    <location>
        <begin position="231"/>
        <end position="244"/>
    </location>
</feature>
<feature type="compositionally biased region" description="Low complexity" evidence="1">
    <location>
        <begin position="179"/>
        <end position="196"/>
    </location>
</feature>
<protein>
    <submittedName>
        <fullName evidence="2">Uncharacterized protein</fullName>
    </submittedName>
</protein>
<evidence type="ECO:0000256" key="1">
    <source>
        <dbReference type="SAM" id="MobiDB-lite"/>
    </source>
</evidence>
<feature type="region of interest" description="Disordered" evidence="1">
    <location>
        <begin position="147"/>
        <end position="289"/>
    </location>
</feature>
<feature type="compositionally biased region" description="Low complexity" evidence="1">
    <location>
        <begin position="245"/>
        <end position="264"/>
    </location>
</feature>
<feature type="region of interest" description="Disordered" evidence="1">
    <location>
        <begin position="84"/>
        <end position="110"/>
    </location>
</feature>
<gene>
    <name evidence="2" type="ORF">HYH02_011801</name>
</gene>
<evidence type="ECO:0000313" key="3">
    <source>
        <dbReference type="Proteomes" id="UP000613740"/>
    </source>
</evidence>